<protein>
    <submittedName>
        <fullName evidence="3">Thioredoxin domain-containing protein</fullName>
    </submittedName>
</protein>
<dbReference type="PANTHER" id="PTHR13887:SF55">
    <property type="entry name" value="SLR0313 PROTEIN"/>
    <property type="match status" value="1"/>
</dbReference>
<gene>
    <name evidence="3" type="ORF">WJX68_24665</name>
</gene>
<dbReference type="SUPFAM" id="SSF52833">
    <property type="entry name" value="Thioredoxin-like"/>
    <property type="match status" value="1"/>
</dbReference>
<evidence type="ECO:0000313" key="4">
    <source>
        <dbReference type="Proteomes" id="UP001364211"/>
    </source>
</evidence>
<evidence type="ECO:0000259" key="2">
    <source>
        <dbReference type="PROSITE" id="PS51352"/>
    </source>
</evidence>
<comment type="similarity">
    <text evidence="1">Belongs to the thioredoxin family. DsbA subfamily.</text>
</comment>
<proteinExistence type="inferred from homology"/>
<dbReference type="PANTHER" id="PTHR13887">
    <property type="entry name" value="GLUTATHIONE S-TRANSFERASE KAPPA"/>
    <property type="match status" value="1"/>
</dbReference>
<comment type="caution">
    <text evidence="3">The sequence shown here is derived from an EMBL/GenBank/DDBJ whole genome shotgun (WGS) entry which is preliminary data.</text>
</comment>
<dbReference type="EMBL" id="JBBJUP010000030">
    <property type="protein sequence ID" value="MEJ8282146.1"/>
    <property type="molecule type" value="Genomic_DNA"/>
</dbReference>
<dbReference type="InterPro" id="IPR012336">
    <property type="entry name" value="Thioredoxin-like_fold"/>
</dbReference>
<dbReference type="PROSITE" id="PS51352">
    <property type="entry name" value="THIOREDOXIN_2"/>
    <property type="match status" value="1"/>
</dbReference>
<dbReference type="InterPro" id="IPR013766">
    <property type="entry name" value="Thioredoxin_domain"/>
</dbReference>
<evidence type="ECO:0000313" key="3">
    <source>
        <dbReference type="EMBL" id="MEJ8282146.1"/>
    </source>
</evidence>
<organism evidence="3 4">
    <name type="scientific">Pseudonocardia spirodelae</name>
    <dbReference type="NCBI Taxonomy" id="3133431"/>
    <lineage>
        <taxon>Bacteria</taxon>
        <taxon>Bacillati</taxon>
        <taxon>Actinomycetota</taxon>
        <taxon>Actinomycetes</taxon>
        <taxon>Pseudonocardiales</taxon>
        <taxon>Pseudonocardiaceae</taxon>
        <taxon>Pseudonocardia</taxon>
    </lineage>
</organism>
<keyword evidence="4" id="KW-1185">Reference proteome</keyword>
<dbReference type="Gene3D" id="3.40.30.10">
    <property type="entry name" value="Glutaredoxin"/>
    <property type="match status" value="1"/>
</dbReference>
<accession>A0ABU8TDW5</accession>
<dbReference type="InterPro" id="IPR036249">
    <property type="entry name" value="Thioredoxin-like_sf"/>
</dbReference>
<name>A0ABU8TDW5_9PSEU</name>
<sequence>MTRNVTISLAAVGAFALIVAAILFATRPDTPSGAAAGAGGTTDTLVTADAARLNDAPNASATLVEFADFQCPACGRVHPIMNQLVQQYGDRVQFVFRNFPLPMHRNAEAAAIAGEAARAQGKFVPMYDRLFETQADWSESADAATVFRGYAQELGLDLAAYDAAVADPATAAKIEADTAAGQAAGVSGTPTIFVDGEKVELRSVQDITDALDAAVTR</sequence>
<dbReference type="RefSeq" id="WP_340295282.1">
    <property type="nucleotide sequence ID" value="NZ_JBBJUP010000030.1"/>
</dbReference>
<reference evidence="3 4" key="1">
    <citation type="submission" date="2024-03" db="EMBL/GenBank/DDBJ databases">
        <title>Draft genome sequence of Pseudonocardia sp. DW16-2.</title>
        <authorList>
            <person name="Duangmal K."/>
        </authorList>
    </citation>
    <scope>NUCLEOTIDE SEQUENCE [LARGE SCALE GENOMIC DNA]</scope>
    <source>
        <strain evidence="3 4">DW16-2</strain>
    </source>
</reference>
<feature type="domain" description="Thioredoxin" evidence="2">
    <location>
        <begin position="15"/>
        <end position="216"/>
    </location>
</feature>
<evidence type="ECO:0000256" key="1">
    <source>
        <dbReference type="ARBA" id="ARBA00005791"/>
    </source>
</evidence>
<dbReference type="Pfam" id="PF13462">
    <property type="entry name" value="Thioredoxin_4"/>
    <property type="match status" value="1"/>
</dbReference>
<dbReference type="Proteomes" id="UP001364211">
    <property type="component" value="Unassembled WGS sequence"/>
</dbReference>